<dbReference type="Proteomes" id="UP000239709">
    <property type="component" value="Chromosome"/>
</dbReference>
<dbReference type="InterPro" id="IPR035681">
    <property type="entry name" value="ComA-like_MBL"/>
</dbReference>
<feature type="transmembrane region" description="Helical" evidence="6">
    <location>
        <begin position="532"/>
        <end position="552"/>
    </location>
</feature>
<evidence type="ECO:0000256" key="2">
    <source>
        <dbReference type="ARBA" id="ARBA00022475"/>
    </source>
</evidence>
<evidence type="ECO:0000259" key="7">
    <source>
        <dbReference type="SMART" id="SM00849"/>
    </source>
</evidence>
<dbReference type="GO" id="GO:0005886">
    <property type="term" value="C:plasma membrane"/>
    <property type="evidence" value="ECO:0007669"/>
    <property type="project" value="UniProtKB-SubCell"/>
</dbReference>
<sequence>MNNAAHHRIHRAARQPPAGNTHGLACALPAALIGWVAGTALQLQQTDLWASAVYLGLGTLGACLGVGSWWLLRRRGLHAAWAGCLATALAAALMALAQTGWRAAQLPAIAPVLEGQDLQIVGVVSRMPQVGELGLRFFFDVEHATQDGQPVALPGRLLISWYRADEGFRGGADEAAPRTPASPLPDLHAGDRWQITVRLKAAHGNFNPHGFDYELWLWEQGVRATGYVRAGPHDSAPVRLAARQGHAVERLRQTVRDRILATAAPSADPAAQRRTAVVAALLTGDQAAIERADWDLFRTTGVAHLMSISGLHITMFAWLATAVVGWLWRRSARWGWPPRLNPSLRWPAPHAALVGGVALATAYALFSGWGVPAQRTVLMLATLAALRLVGVRWPWWLTWLLACALVLAFDPWAWLQAGFWLSFVAVGVLFATDSGAASVVATGAGGRLKALLREQWVVTLALTPLTLLLFGQASAVGLLANLLAIPWVTAVVTPLAVLGALWAPLWQAAAWALWPLIAFLQWLAAWPGASVAVAQAPLVVAVAAVLGGALLAMPWPLSWRLAGVPLLAPLLLWQPARPVPGQFELLAADVGQGNAVLVRTATHTLVYDSGPHYSLDSDAGDRVLVPLLRALGERVDTVVLSHRDSDHTGGAPALLASQPGAALLSSIEASHPLQTQRPALRCLAGQFWEWDGVRFEVLHPTPAVYQGTGVKPNALSCVLHIRAATQADGRNSSALLAGDIEAAQEQALVHDHGAALRADLLLVPHHGSRTSSSPVFLDAVAPRVAWVQAGYRNRFGHPVPAVMSRYTERATAVSDSPHCGAMHWNSAKPGATVCERTLRRRYWQHMPP</sequence>
<dbReference type="RefSeq" id="WP_106703247.1">
    <property type="nucleotide sequence ID" value="NZ_CP027666.1"/>
</dbReference>
<dbReference type="InterPro" id="IPR004477">
    <property type="entry name" value="ComEC_N"/>
</dbReference>
<dbReference type="Pfam" id="PF13567">
    <property type="entry name" value="DUF4131"/>
    <property type="match status" value="1"/>
</dbReference>
<dbReference type="OrthoDB" id="9761531at2"/>
<feature type="transmembrane region" description="Helical" evidence="6">
    <location>
        <begin position="49"/>
        <end position="72"/>
    </location>
</feature>
<feature type="transmembrane region" description="Helical" evidence="6">
    <location>
        <begin position="305"/>
        <end position="328"/>
    </location>
</feature>
<evidence type="ECO:0000256" key="5">
    <source>
        <dbReference type="ARBA" id="ARBA00023136"/>
    </source>
</evidence>
<dbReference type="NCBIfam" id="TIGR00361">
    <property type="entry name" value="ComEC_Rec2"/>
    <property type="match status" value="1"/>
</dbReference>
<dbReference type="SMART" id="SM00849">
    <property type="entry name" value="Lactamase_B"/>
    <property type="match status" value="1"/>
</dbReference>
<dbReference type="Gene3D" id="3.60.15.10">
    <property type="entry name" value="Ribonuclease Z/Hydroxyacylglutathione hydrolase-like"/>
    <property type="match status" value="1"/>
</dbReference>
<evidence type="ECO:0000313" key="8">
    <source>
        <dbReference type="EMBL" id="AVO34695.1"/>
    </source>
</evidence>
<dbReference type="AlphaFoldDB" id="A0A2S0MFM3"/>
<keyword evidence="4 6" id="KW-1133">Transmembrane helix</keyword>
<dbReference type="InterPro" id="IPR004797">
    <property type="entry name" value="Competence_ComEC/Rec2"/>
</dbReference>
<keyword evidence="9" id="KW-1185">Reference proteome</keyword>
<dbReference type="PANTHER" id="PTHR30619:SF1">
    <property type="entry name" value="RECOMBINATION PROTEIN 2"/>
    <property type="match status" value="1"/>
</dbReference>
<accession>A0A2S0MFM3</accession>
<dbReference type="GO" id="GO:0030420">
    <property type="term" value="P:establishment of competence for transformation"/>
    <property type="evidence" value="ECO:0007669"/>
    <property type="project" value="InterPro"/>
</dbReference>
<feature type="transmembrane region" description="Helical" evidence="6">
    <location>
        <begin position="348"/>
        <end position="366"/>
    </location>
</feature>
<proteinExistence type="predicted"/>
<dbReference type="PANTHER" id="PTHR30619">
    <property type="entry name" value="DNA INTERNALIZATION/COMPETENCE PROTEIN COMEC/REC2"/>
    <property type="match status" value="1"/>
</dbReference>
<gene>
    <name evidence="8" type="ORF">C6570_11015</name>
</gene>
<dbReference type="Pfam" id="PF00753">
    <property type="entry name" value="Lactamase_B"/>
    <property type="match status" value="1"/>
</dbReference>
<keyword evidence="5 6" id="KW-0472">Membrane</keyword>
<reference evidence="8 9" key="1">
    <citation type="submission" date="2018-03" db="EMBL/GenBank/DDBJ databases">
        <title>Genome sequencing of Ottowia sp.</title>
        <authorList>
            <person name="Kim S.-J."/>
            <person name="Heo J."/>
            <person name="Kwon S.-W."/>
        </authorList>
    </citation>
    <scope>NUCLEOTIDE SEQUENCE [LARGE SCALE GENOMIC DNA]</scope>
    <source>
        <strain evidence="8 9">KADR8-3</strain>
    </source>
</reference>
<feature type="domain" description="Metallo-beta-lactamase" evidence="7">
    <location>
        <begin position="592"/>
        <end position="791"/>
    </location>
</feature>
<dbReference type="InterPro" id="IPR025405">
    <property type="entry name" value="DUF4131"/>
</dbReference>
<feature type="transmembrane region" description="Helical" evidence="6">
    <location>
        <begin position="21"/>
        <end position="43"/>
    </location>
</feature>
<keyword evidence="2" id="KW-1003">Cell membrane</keyword>
<evidence type="ECO:0000256" key="1">
    <source>
        <dbReference type="ARBA" id="ARBA00004651"/>
    </source>
</evidence>
<feature type="transmembrane region" description="Helical" evidence="6">
    <location>
        <begin position="509"/>
        <end position="526"/>
    </location>
</feature>
<feature type="transmembrane region" description="Helical" evidence="6">
    <location>
        <begin position="484"/>
        <end position="502"/>
    </location>
</feature>
<evidence type="ECO:0000256" key="6">
    <source>
        <dbReference type="SAM" id="Phobius"/>
    </source>
</evidence>
<feature type="transmembrane region" description="Helical" evidence="6">
    <location>
        <begin position="456"/>
        <end position="478"/>
    </location>
</feature>
<feature type="transmembrane region" description="Helical" evidence="6">
    <location>
        <begin position="79"/>
        <end position="101"/>
    </location>
</feature>
<keyword evidence="3 6" id="KW-0812">Transmembrane</keyword>
<dbReference type="InterPro" id="IPR001279">
    <property type="entry name" value="Metallo-B-lactamas"/>
</dbReference>
<dbReference type="SUPFAM" id="SSF56281">
    <property type="entry name" value="Metallo-hydrolase/oxidoreductase"/>
    <property type="match status" value="1"/>
</dbReference>
<dbReference type="KEGG" id="otk:C6570_11015"/>
<feature type="transmembrane region" description="Helical" evidence="6">
    <location>
        <begin position="420"/>
        <end position="444"/>
    </location>
</feature>
<dbReference type="InterPro" id="IPR052159">
    <property type="entry name" value="Competence_DNA_uptake"/>
</dbReference>
<dbReference type="EMBL" id="CP027666">
    <property type="protein sequence ID" value="AVO34695.1"/>
    <property type="molecule type" value="Genomic_DNA"/>
</dbReference>
<dbReference type="NCBIfam" id="TIGR00360">
    <property type="entry name" value="ComEC_N-term"/>
    <property type="match status" value="1"/>
</dbReference>
<organism evidence="8 9">
    <name type="scientific">Ottowia oryzae</name>
    <dbReference type="NCBI Taxonomy" id="2109914"/>
    <lineage>
        <taxon>Bacteria</taxon>
        <taxon>Pseudomonadati</taxon>
        <taxon>Pseudomonadota</taxon>
        <taxon>Betaproteobacteria</taxon>
        <taxon>Burkholderiales</taxon>
        <taxon>Comamonadaceae</taxon>
        <taxon>Ottowia</taxon>
    </lineage>
</organism>
<protein>
    <submittedName>
        <fullName evidence="8">DNA internalization-related competence protein ComEC/Rec2</fullName>
    </submittedName>
</protein>
<comment type="subcellular location">
    <subcellularLocation>
        <location evidence="1">Cell membrane</location>
        <topology evidence="1">Multi-pass membrane protein</topology>
    </subcellularLocation>
</comment>
<name>A0A2S0MFM3_9BURK</name>
<dbReference type="CDD" id="cd07731">
    <property type="entry name" value="ComA-like_MBL-fold"/>
    <property type="match status" value="1"/>
</dbReference>
<dbReference type="Pfam" id="PF03772">
    <property type="entry name" value="Competence"/>
    <property type="match status" value="1"/>
</dbReference>
<dbReference type="InterPro" id="IPR036866">
    <property type="entry name" value="RibonucZ/Hydroxyglut_hydro"/>
</dbReference>
<evidence type="ECO:0000256" key="4">
    <source>
        <dbReference type="ARBA" id="ARBA00022989"/>
    </source>
</evidence>
<evidence type="ECO:0000313" key="9">
    <source>
        <dbReference type="Proteomes" id="UP000239709"/>
    </source>
</evidence>
<feature type="transmembrane region" description="Helical" evidence="6">
    <location>
        <begin position="396"/>
        <end position="414"/>
    </location>
</feature>
<evidence type="ECO:0000256" key="3">
    <source>
        <dbReference type="ARBA" id="ARBA00022692"/>
    </source>
</evidence>